<protein>
    <submittedName>
        <fullName evidence="1">Uncharacterized protein</fullName>
    </submittedName>
</protein>
<dbReference type="EMBL" id="BQNB010014463">
    <property type="protein sequence ID" value="GJT28473.1"/>
    <property type="molecule type" value="Genomic_DNA"/>
</dbReference>
<proteinExistence type="predicted"/>
<name>A0ABQ5CQ69_9ASTR</name>
<organism evidence="1 2">
    <name type="scientific">Tanacetum coccineum</name>
    <dbReference type="NCBI Taxonomy" id="301880"/>
    <lineage>
        <taxon>Eukaryota</taxon>
        <taxon>Viridiplantae</taxon>
        <taxon>Streptophyta</taxon>
        <taxon>Embryophyta</taxon>
        <taxon>Tracheophyta</taxon>
        <taxon>Spermatophyta</taxon>
        <taxon>Magnoliopsida</taxon>
        <taxon>eudicotyledons</taxon>
        <taxon>Gunneridae</taxon>
        <taxon>Pentapetalae</taxon>
        <taxon>asterids</taxon>
        <taxon>campanulids</taxon>
        <taxon>Asterales</taxon>
        <taxon>Asteraceae</taxon>
        <taxon>Asteroideae</taxon>
        <taxon>Anthemideae</taxon>
        <taxon>Anthemidinae</taxon>
        <taxon>Tanacetum</taxon>
    </lineage>
</organism>
<dbReference type="PANTHER" id="PTHR34360">
    <property type="entry name" value="OS08G0519400 PROTEIN"/>
    <property type="match status" value="1"/>
</dbReference>
<gene>
    <name evidence="1" type="ORF">Tco_0908748</name>
</gene>
<reference evidence="1" key="1">
    <citation type="journal article" date="2022" name="Int. J. Mol. Sci.">
        <title>Draft Genome of Tanacetum Coccineum: Genomic Comparison of Closely Related Tanacetum-Family Plants.</title>
        <authorList>
            <person name="Yamashiro T."/>
            <person name="Shiraishi A."/>
            <person name="Nakayama K."/>
            <person name="Satake H."/>
        </authorList>
    </citation>
    <scope>NUCLEOTIDE SEQUENCE</scope>
</reference>
<evidence type="ECO:0000313" key="1">
    <source>
        <dbReference type="EMBL" id="GJT28473.1"/>
    </source>
</evidence>
<accession>A0ABQ5CQ69</accession>
<dbReference type="Proteomes" id="UP001151760">
    <property type="component" value="Unassembled WGS sequence"/>
</dbReference>
<dbReference type="PANTHER" id="PTHR34360:SF1">
    <property type="entry name" value="OS08G0519400 PROTEIN"/>
    <property type="match status" value="1"/>
</dbReference>
<sequence>MLTSFSVLRPKCWKLQPRWCLLCQLSDRLRMKIIKKVYKPYIDDIATATKPHLDKARDTMSPYTKEAVIAYGKFLESASNNHDQVRANDIKLKEIV</sequence>
<reference evidence="1" key="2">
    <citation type="submission" date="2022-01" db="EMBL/GenBank/DDBJ databases">
        <authorList>
            <person name="Yamashiro T."/>
            <person name="Shiraishi A."/>
            <person name="Satake H."/>
            <person name="Nakayama K."/>
        </authorList>
    </citation>
    <scope>NUCLEOTIDE SEQUENCE</scope>
</reference>
<keyword evidence="2" id="KW-1185">Reference proteome</keyword>
<comment type="caution">
    <text evidence="1">The sequence shown here is derived from an EMBL/GenBank/DDBJ whole genome shotgun (WGS) entry which is preliminary data.</text>
</comment>
<evidence type="ECO:0000313" key="2">
    <source>
        <dbReference type="Proteomes" id="UP001151760"/>
    </source>
</evidence>